<dbReference type="UniPathway" id="UPA00275">
    <property type="reaction ID" value="UER00404"/>
</dbReference>
<feature type="binding site" evidence="7">
    <location>
        <begin position="67"/>
        <end position="69"/>
    </location>
    <ligand>
        <name>5-amino-6-(D-ribitylamino)uracil</name>
        <dbReference type="ChEBI" id="CHEBI:15934"/>
    </ligand>
</feature>
<dbReference type="Gene3D" id="3.40.50.960">
    <property type="entry name" value="Lumazine/riboflavin synthase"/>
    <property type="match status" value="1"/>
</dbReference>
<feature type="binding site" evidence="7">
    <location>
        <position position="100"/>
    </location>
    <ligand>
        <name>5-amino-6-(D-ribitylamino)uracil</name>
        <dbReference type="ChEBI" id="CHEBI:15934"/>
    </ligand>
</feature>
<dbReference type="SUPFAM" id="SSF52121">
    <property type="entry name" value="Lumazine synthase"/>
    <property type="match status" value="1"/>
</dbReference>
<dbReference type="HAMAP" id="MF_00178">
    <property type="entry name" value="Lumazine_synth"/>
    <property type="match status" value="1"/>
</dbReference>
<dbReference type="RefSeq" id="WP_013142646.1">
    <property type="nucleotide sequence ID" value="NC_014205.1"/>
</dbReference>
<dbReference type="GeneID" id="9233604"/>
<dbReference type="GO" id="GO:0009231">
    <property type="term" value="P:riboflavin biosynthetic process"/>
    <property type="evidence" value="ECO:0007669"/>
    <property type="project" value="UniProtKB-UniRule"/>
</dbReference>
<dbReference type="EC" id="2.5.1.78" evidence="3 7"/>
<dbReference type="InterPro" id="IPR002180">
    <property type="entry name" value="LS/RS"/>
</dbReference>
<sequence>MARIGIVVSEFNYDITYLMLQKALSHAKFLGLEVTYVFKVPGTYEIPFAVASLLKRNDVDGVVALGAVIKGATKHDELVAGQTARKLMDLMIQYGKPVGLGIIGPGATRMQALERVEDYARRAVEAVAKMINRSRSLEEKKFTSETVFIE</sequence>
<dbReference type="OrthoDB" id="7610at2157"/>
<protein>
    <recommendedName>
        <fullName evidence="3 7">6,7-dimethyl-8-ribityllumazine synthase</fullName>
        <shortName evidence="7">DMRL synthase</shortName>
        <shortName evidence="7">LS</shortName>
        <shortName evidence="7">Lumazine synthase</shortName>
        <ecNumber evidence="3 7">2.5.1.78</ecNumber>
    </recommendedName>
</protein>
<dbReference type="CDD" id="cd09211">
    <property type="entry name" value="Lumazine_synthase_archaeal"/>
    <property type="match status" value="1"/>
</dbReference>
<feature type="binding site" evidence="7">
    <location>
        <begin position="72"/>
        <end position="73"/>
    </location>
    <ligand>
        <name>(2S)-2-hydroxy-3-oxobutyl phosphate</name>
        <dbReference type="ChEBI" id="CHEBI:58830"/>
    </ligand>
</feature>
<evidence type="ECO:0000256" key="6">
    <source>
        <dbReference type="ARBA" id="ARBA00048785"/>
    </source>
</evidence>
<reference evidence="8 9" key="2">
    <citation type="journal article" date="2011" name="Stand. Genomic Sci.">
        <title>Complete genome sequence of Staphylothermus hellenicus P8.</title>
        <authorList>
            <person name="Anderson I."/>
            <person name="Wirth R."/>
            <person name="Lucas S."/>
            <person name="Copeland A."/>
            <person name="Lapidus A."/>
            <person name="Cheng J.F."/>
            <person name="Goodwin L."/>
            <person name="Pitluck S."/>
            <person name="Davenport K."/>
            <person name="Detter J.C."/>
            <person name="Han C."/>
            <person name="Tapia R."/>
            <person name="Land M."/>
            <person name="Hauser L."/>
            <person name="Pati A."/>
            <person name="Mikhailova N."/>
            <person name="Woyke T."/>
            <person name="Klenk H.P."/>
            <person name="Kyrpides N."/>
            <person name="Ivanova N."/>
        </authorList>
    </citation>
    <scope>NUCLEOTIDE SEQUENCE [LARGE SCALE GENOMIC DNA]</scope>
    <source>
        <strain evidence="9">DSM 12710 / JCM 10830 / BK20S6-10-b1 / P8</strain>
    </source>
</reference>
<comment type="pathway">
    <text evidence="1 7">Cofactor biosynthesis; riboflavin biosynthesis; riboflavin from 2-hydroxy-3-oxobutyl phosphate and 5-amino-6-(D-ribitylamino)uracil: step 1/2.</text>
</comment>
<feature type="binding site" evidence="7">
    <location>
        <position position="115"/>
    </location>
    <ligand>
        <name>(2S)-2-hydroxy-3-oxobutyl phosphate</name>
        <dbReference type="ChEBI" id="CHEBI:58830"/>
    </ligand>
</feature>
<dbReference type="HOGENOM" id="CLU_089358_3_1_2"/>
<feature type="active site" description="Proton donor" evidence="7">
    <location>
        <position position="75"/>
    </location>
</feature>
<dbReference type="STRING" id="591019.Shell_0315"/>
<dbReference type="InterPro" id="IPR034964">
    <property type="entry name" value="LS"/>
</dbReference>
<dbReference type="eggNOG" id="arCOG01323">
    <property type="taxonomic scope" value="Archaea"/>
</dbReference>
<evidence type="ECO:0000256" key="2">
    <source>
        <dbReference type="ARBA" id="ARBA00007424"/>
    </source>
</evidence>
<accession>D7DBA1</accession>
<feature type="binding site" evidence="7">
    <location>
        <position position="11"/>
    </location>
    <ligand>
        <name>5-amino-6-(D-ribitylamino)uracil</name>
        <dbReference type="ChEBI" id="CHEBI:15934"/>
    </ligand>
</feature>
<evidence type="ECO:0000256" key="1">
    <source>
        <dbReference type="ARBA" id="ARBA00004917"/>
    </source>
</evidence>
<keyword evidence="4 7" id="KW-0686">Riboflavin biosynthesis</keyword>
<dbReference type="InterPro" id="IPR036467">
    <property type="entry name" value="LS/RS_sf"/>
</dbReference>
<dbReference type="AlphaFoldDB" id="D7DBA1"/>
<dbReference type="GO" id="GO:0000906">
    <property type="term" value="F:6,7-dimethyl-8-ribityllumazine synthase activity"/>
    <property type="evidence" value="ECO:0007669"/>
    <property type="project" value="UniProtKB-UniRule"/>
</dbReference>
<evidence type="ECO:0000313" key="8">
    <source>
        <dbReference type="EMBL" id="ADI31448.1"/>
    </source>
</evidence>
<comment type="function">
    <text evidence="7">Catalyzes the formation of 6,7-dimethyl-8-ribityllumazine by condensation of 5-amino-6-(D-ribitylamino)uracil with 3,4-dihydroxy-2-butanone 4-phosphate. This is the penultimate step in the biosynthesis of riboflavin.</text>
</comment>
<dbReference type="KEGG" id="shc:Shell_0315"/>
<dbReference type="EMBL" id="CP002051">
    <property type="protein sequence ID" value="ADI31448.1"/>
    <property type="molecule type" value="Genomic_DNA"/>
</dbReference>
<keyword evidence="9" id="KW-1185">Reference proteome</keyword>
<evidence type="ECO:0000256" key="7">
    <source>
        <dbReference type="HAMAP-Rule" id="MF_00178"/>
    </source>
</evidence>
<evidence type="ECO:0000256" key="3">
    <source>
        <dbReference type="ARBA" id="ARBA00012664"/>
    </source>
</evidence>
<comment type="catalytic activity">
    <reaction evidence="6 7">
        <text>(2S)-2-hydroxy-3-oxobutyl phosphate + 5-amino-6-(D-ribitylamino)uracil = 6,7-dimethyl-8-(1-D-ribityl)lumazine + phosphate + 2 H2O + H(+)</text>
        <dbReference type="Rhea" id="RHEA:26152"/>
        <dbReference type="ChEBI" id="CHEBI:15377"/>
        <dbReference type="ChEBI" id="CHEBI:15378"/>
        <dbReference type="ChEBI" id="CHEBI:15934"/>
        <dbReference type="ChEBI" id="CHEBI:43474"/>
        <dbReference type="ChEBI" id="CHEBI:58201"/>
        <dbReference type="ChEBI" id="CHEBI:58830"/>
        <dbReference type="EC" id="2.5.1.78"/>
    </reaction>
</comment>
<name>D7DBA1_STAHD</name>
<dbReference type="Pfam" id="PF00885">
    <property type="entry name" value="DMRL_synthase"/>
    <property type="match status" value="1"/>
</dbReference>
<organism evidence="8 9">
    <name type="scientific">Staphylothermus hellenicus (strain DSM 12710 / JCM 10830 / BK20S6-10-b1 / P8)</name>
    <dbReference type="NCBI Taxonomy" id="591019"/>
    <lineage>
        <taxon>Archaea</taxon>
        <taxon>Thermoproteota</taxon>
        <taxon>Thermoprotei</taxon>
        <taxon>Desulfurococcales</taxon>
        <taxon>Desulfurococcaceae</taxon>
        <taxon>Staphylothermus</taxon>
    </lineage>
</organism>
<dbReference type="PANTHER" id="PTHR21058">
    <property type="entry name" value="6,7-DIMETHYL-8-RIBITYLLUMAZINE SYNTHASE DMRL SYNTHASE LUMAZINE SYNTHASE"/>
    <property type="match status" value="1"/>
</dbReference>
<evidence type="ECO:0000313" key="9">
    <source>
        <dbReference type="Proteomes" id="UP000002573"/>
    </source>
</evidence>
<dbReference type="PANTHER" id="PTHR21058:SF0">
    <property type="entry name" value="6,7-DIMETHYL-8-RIBITYLLUMAZINE SYNTHASE"/>
    <property type="match status" value="1"/>
</dbReference>
<dbReference type="NCBIfam" id="TIGR00114">
    <property type="entry name" value="lumazine-synth"/>
    <property type="match status" value="1"/>
</dbReference>
<feature type="binding site" evidence="7">
    <location>
        <begin position="43"/>
        <end position="45"/>
    </location>
    <ligand>
        <name>5-amino-6-(D-ribitylamino)uracil</name>
        <dbReference type="ChEBI" id="CHEBI:15934"/>
    </ligand>
</feature>
<dbReference type="GO" id="GO:0009349">
    <property type="term" value="C:riboflavin synthase complex"/>
    <property type="evidence" value="ECO:0007669"/>
    <property type="project" value="UniProtKB-UniRule"/>
</dbReference>
<proteinExistence type="inferred from homology"/>
<keyword evidence="5 7" id="KW-0808">Transferase</keyword>
<gene>
    <name evidence="7" type="primary">ribH</name>
    <name evidence="8" type="ordered locus">Shell_0315</name>
</gene>
<reference evidence="9" key="1">
    <citation type="submission" date="2010-05" db="EMBL/GenBank/DDBJ databases">
        <title>Complete sequence of Staphylothermus hellenicus DSM 12710.</title>
        <authorList>
            <consortium name="US DOE Joint Genome Institute"/>
            <person name="Lucas S."/>
            <person name="Copeland A."/>
            <person name="Lapidus A."/>
            <person name="Cheng J.-F."/>
            <person name="Bruce D."/>
            <person name="Goodwin L."/>
            <person name="Pitluck S."/>
            <person name="Davenport K."/>
            <person name="Detter J.C."/>
            <person name="Han C."/>
            <person name="Tapia R."/>
            <person name="Larimer F."/>
            <person name="Land M."/>
            <person name="Hauser L."/>
            <person name="Kyrpides N."/>
            <person name="Mikhailova N."/>
            <person name="Anderson I.J."/>
            <person name="Woyke T."/>
        </authorList>
    </citation>
    <scope>NUCLEOTIDE SEQUENCE [LARGE SCALE GENOMIC DNA]</scope>
    <source>
        <strain evidence="9">DSM 12710 / JCM 10830 / BK20S6-10-b1 / P8</strain>
    </source>
</reference>
<evidence type="ECO:0000256" key="4">
    <source>
        <dbReference type="ARBA" id="ARBA00022619"/>
    </source>
</evidence>
<comment type="similarity">
    <text evidence="2 7">Belongs to the DMRL synthase family.</text>
</comment>
<evidence type="ECO:0000256" key="5">
    <source>
        <dbReference type="ARBA" id="ARBA00022679"/>
    </source>
</evidence>
<dbReference type="Proteomes" id="UP000002573">
    <property type="component" value="Chromosome"/>
</dbReference>
<dbReference type="FunFam" id="3.40.50.960:FF:000003">
    <property type="entry name" value="6,7-dimethyl-8-ribityllumazine synthase"/>
    <property type="match status" value="1"/>
</dbReference>